<dbReference type="Proteomes" id="UP000182858">
    <property type="component" value="Chromosome I"/>
</dbReference>
<accession>A0A5C5Q8N2</accession>
<dbReference type="OrthoDB" id="9886758at2"/>
<dbReference type="EMBL" id="VFET01000025">
    <property type="protein sequence ID" value="TWS01640.1"/>
    <property type="molecule type" value="Genomic_DNA"/>
</dbReference>
<reference evidence="1 3" key="1">
    <citation type="submission" date="2016-10" db="EMBL/GenBank/DDBJ databases">
        <authorList>
            <person name="Varghese N."/>
            <person name="Submissions S."/>
        </authorList>
    </citation>
    <scope>NUCLEOTIDE SEQUENCE [LARGE SCALE GENOMIC DNA]</scope>
    <source>
        <strain evidence="1 3">DSM 17835</strain>
    </source>
</reference>
<name>A0A5C5Q8N2_9PSED</name>
<dbReference type="EMBL" id="LT629689">
    <property type="protein sequence ID" value="SDE60636.1"/>
    <property type="molecule type" value="Genomic_DNA"/>
</dbReference>
<keyword evidence="3" id="KW-1185">Reference proteome</keyword>
<dbReference type="AlphaFoldDB" id="A0A5C5Q8N2"/>
<gene>
    <name evidence="2" type="ORF">FIV36_23695</name>
    <name evidence="1" type="ORF">SAMN05216591_0356</name>
</gene>
<evidence type="ECO:0000313" key="4">
    <source>
        <dbReference type="Proteomes" id="UP000317951"/>
    </source>
</evidence>
<proteinExistence type="predicted"/>
<evidence type="ECO:0000313" key="2">
    <source>
        <dbReference type="EMBL" id="TWS01640.1"/>
    </source>
</evidence>
<dbReference type="RefSeq" id="WP_010566433.1">
    <property type="nucleotide sequence ID" value="NZ_LT629689.1"/>
</dbReference>
<dbReference type="Proteomes" id="UP000317951">
    <property type="component" value="Unassembled WGS sequence"/>
</dbReference>
<protein>
    <submittedName>
        <fullName evidence="2">Uncharacterized protein</fullName>
    </submittedName>
</protein>
<dbReference type="GeneID" id="78551904"/>
<evidence type="ECO:0000313" key="3">
    <source>
        <dbReference type="Proteomes" id="UP000182858"/>
    </source>
</evidence>
<organism evidence="2 4">
    <name type="scientific">Pseudomonas extremaustralis</name>
    <dbReference type="NCBI Taxonomy" id="359110"/>
    <lineage>
        <taxon>Bacteria</taxon>
        <taxon>Pseudomonadati</taxon>
        <taxon>Pseudomonadota</taxon>
        <taxon>Gammaproteobacteria</taxon>
        <taxon>Pseudomonadales</taxon>
        <taxon>Pseudomonadaceae</taxon>
        <taxon>Pseudomonas</taxon>
    </lineage>
</organism>
<evidence type="ECO:0000313" key="1">
    <source>
        <dbReference type="EMBL" id="SDE60636.1"/>
    </source>
</evidence>
<sequence>MSISEDSVPPFKAWRLTPKRQASPVQIVSTERWGNRTVFVTSRRGTLYAGDLWSDEKQLLLHVQEWLEIRKSTLKAELASVELRELKTSQRLRELTL</sequence>
<reference evidence="2 4" key="2">
    <citation type="submission" date="2019-06" db="EMBL/GenBank/DDBJ databases">
        <title>Pseudomonas bimorpha sp. nov. isolated from bovine raw milk and skim milk concentrate.</title>
        <authorList>
            <person name="Hofmann K."/>
            <person name="Huptas C."/>
            <person name="Doll E."/>
            <person name="Scherer S."/>
            <person name="Wenning M."/>
        </authorList>
    </citation>
    <scope>NUCLEOTIDE SEQUENCE [LARGE SCALE GENOMIC DNA]</scope>
    <source>
        <strain evidence="2 4">DSM 17835</strain>
    </source>
</reference>